<keyword evidence="2" id="KW-0378">Hydrolase</keyword>
<feature type="compositionally biased region" description="Low complexity" evidence="5">
    <location>
        <begin position="946"/>
        <end position="995"/>
    </location>
</feature>
<proteinExistence type="predicted"/>
<keyword evidence="4" id="KW-0067">ATP-binding</keyword>
<dbReference type="RefSeq" id="WP_129222654.1">
    <property type="nucleotide sequence ID" value="NZ_QYBB01000001.1"/>
</dbReference>
<gene>
    <name evidence="7" type="ORF">D3273_00630</name>
</gene>
<feature type="compositionally biased region" description="Basic and acidic residues" evidence="5">
    <location>
        <begin position="1139"/>
        <end position="1162"/>
    </location>
</feature>
<feature type="compositionally biased region" description="Basic and acidic residues" evidence="5">
    <location>
        <begin position="1195"/>
        <end position="1204"/>
    </location>
</feature>
<reference evidence="7 8" key="2">
    <citation type="submission" date="2019-02" db="EMBL/GenBank/DDBJ databases">
        <title>'Lichenibacterium ramalinii' gen. nov. sp. nov., 'Lichenibacterium minor' gen. nov. sp. nov.</title>
        <authorList>
            <person name="Pankratov T."/>
        </authorList>
    </citation>
    <scope>NUCLEOTIDE SEQUENCE [LARGE SCALE GENOMIC DNA]</scope>
    <source>
        <strain evidence="7 8">RmlP026</strain>
    </source>
</reference>
<reference evidence="7 8" key="1">
    <citation type="submission" date="2018-12" db="EMBL/GenBank/DDBJ databases">
        <authorList>
            <person name="Grouzdev D.S."/>
            <person name="Krutkina M.S."/>
        </authorList>
    </citation>
    <scope>NUCLEOTIDE SEQUENCE [LARGE SCALE GENOMIC DNA]</scope>
    <source>
        <strain evidence="7 8">RmlP026</strain>
    </source>
</reference>
<feature type="compositionally biased region" description="Basic and acidic residues" evidence="5">
    <location>
        <begin position="1028"/>
        <end position="1046"/>
    </location>
</feature>
<dbReference type="InterPro" id="IPR050699">
    <property type="entry name" value="RNA-DNA_Helicase"/>
</dbReference>
<feature type="compositionally biased region" description="Basic and acidic residues" evidence="5">
    <location>
        <begin position="1065"/>
        <end position="1096"/>
    </location>
</feature>
<dbReference type="OrthoDB" id="9807155at2"/>
<feature type="domain" description="Helicase C-terminal" evidence="6">
    <location>
        <begin position="175"/>
        <end position="328"/>
    </location>
</feature>
<dbReference type="Pfam" id="PF00271">
    <property type="entry name" value="Helicase_C"/>
    <property type="match status" value="1"/>
</dbReference>
<organism evidence="7 8">
    <name type="scientific">Lichenibacterium minor</name>
    <dbReference type="NCBI Taxonomy" id="2316528"/>
    <lineage>
        <taxon>Bacteria</taxon>
        <taxon>Pseudomonadati</taxon>
        <taxon>Pseudomonadota</taxon>
        <taxon>Alphaproteobacteria</taxon>
        <taxon>Hyphomicrobiales</taxon>
        <taxon>Lichenihabitantaceae</taxon>
        <taxon>Lichenibacterium</taxon>
    </lineage>
</organism>
<feature type="region of interest" description="Disordered" evidence="5">
    <location>
        <begin position="851"/>
        <end position="1204"/>
    </location>
</feature>
<protein>
    <submittedName>
        <fullName evidence="7">Helicase</fullName>
    </submittedName>
</protein>
<evidence type="ECO:0000256" key="5">
    <source>
        <dbReference type="SAM" id="MobiDB-lite"/>
    </source>
</evidence>
<name>A0A4Q2UGD3_9HYPH</name>
<dbReference type="GO" id="GO:0016787">
    <property type="term" value="F:hydrolase activity"/>
    <property type="evidence" value="ECO:0007669"/>
    <property type="project" value="UniProtKB-KW"/>
</dbReference>
<dbReference type="InterPro" id="IPR001650">
    <property type="entry name" value="Helicase_C-like"/>
</dbReference>
<evidence type="ECO:0000256" key="2">
    <source>
        <dbReference type="ARBA" id="ARBA00022801"/>
    </source>
</evidence>
<evidence type="ECO:0000259" key="6">
    <source>
        <dbReference type="PROSITE" id="PS51194"/>
    </source>
</evidence>
<keyword evidence="1" id="KW-0547">Nucleotide-binding</keyword>
<dbReference type="SUPFAM" id="SSF52540">
    <property type="entry name" value="P-loop containing nucleoside triphosphate hydrolases"/>
    <property type="match status" value="2"/>
</dbReference>
<evidence type="ECO:0000313" key="7">
    <source>
        <dbReference type="EMBL" id="RYC33795.1"/>
    </source>
</evidence>
<dbReference type="InterPro" id="IPR055206">
    <property type="entry name" value="DEXQc_SUV3"/>
</dbReference>
<dbReference type="PANTHER" id="PTHR12131">
    <property type="entry name" value="ATP-DEPENDENT RNA AND DNA HELICASE"/>
    <property type="match status" value="1"/>
</dbReference>
<dbReference type="PANTHER" id="PTHR12131:SF1">
    <property type="entry name" value="ATP-DEPENDENT RNA HELICASE SUPV3L1, MITOCHONDRIAL-RELATED"/>
    <property type="match status" value="1"/>
</dbReference>
<keyword evidence="3 7" id="KW-0347">Helicase</keyword>
<evidence type="ECO:0000313" key="8">
    <source>
        <dbReference type="Proteomes" id="UP000290759"/>
    </source>
</evidence>
<feature type="compositionally biased region" description="Pro residues" evidence="5">
    <location>
        <begin position="936"/>
        <end position="945"/>
    </location>
</feature>
<sequence>MDHQNRHAPGALAGALRGVRDQVRARTVTAVLGPTNTGKTHFAIERMLAHPSGIIGLPLRLLAREVYGRVVEKVGAEHVALITGEEKIKPKHPRYWVCTVEAMPRDLDVSFVAIDEIQLCQDFDRGHVFTDRLLHRRGLDETLVLGAGTMQRMIEKLLPGVTIINRPRLSNLTFAGEKKLSRLPHRTAIVAFSADEVYAIAELIRRQRGGAAVVLGALSPRTRNAQVAMYQNGDVDYLVATDAIGMGLNLDVDHVAFAGERKFDGWQYRRLNSAEIGQIAGRAGRHVKDGTFGTTGRCPGFEEELVEALEEHRFDPVTTLQWRNSDLDFSSIAALQASLEIFPNEHGLTRAPLAEDVLVLDIAARDEAVRRGAKTRADVQRLWEVCQVPDYRKVSPAAHAEFALALYGYVVRAGRIPDLWYAQQVALYDRTEGDIDALSARIAQVRTLTYIANRPDWLGDPEHWQGVTRQLEDRLSDALHERLAQRFVDRRTSVLMRRLRENAMLEAEITAGGDVVVEGQHVGQLHGFRFTPDPQAAGEAAKALNAAALKALGGEIEARADRFAAAVDDSFALANDGTIRWLGDPVAKLSAGDKLLVPRARIVADEYLTGPALETVQRRLDLWLAQHIKKHLGVLFELEAGEGLDGIVRGIAFQVAEALGVLERSRVADEMKGLDQTARGTLRKLGLRFGAYHIYMPALVKPAPRALAAQLWALRHGGVEAAKGLDEVPHLAASGRTSFVADPEVPKGLYRAAGFRVCGVRAVRVDILERLADLIRPAIAYRPGTTPGAPPPGTADADGFVTTVQMTSLAGCSGEDFASILKALGYVLDRRAGPAITVPLMPMAPVEPLKPTPAPAAADSAVADQDVPAEESTAGEPVEGLSPDAEAAPVEAEAGRAEIPVDDGTLIDGTGVSRSEEVPAEPEAVTVSDAEQHPAAPAPAEPNPAPDGEAAPAAEALVPDAAAPDAPAPNGDTTAEAAPVDAASDAAPSEASAETAGEDAAPDEPAAPAEPVLIEVWRPHRTNHHAQRRPDGRGPRRDGGRPDGRRGPPQAAGEGAVAAEGNPGGERRDDRRGARPRPDHRGPGGGDRRFDRDRRPQPATATDGSAPQASAEATPGEARAARPARDFNAPPRNGGAGKPRFEGRGGGDRGGPRRDGRRDEGRGPQNFSTEAPRPAPRDRQPDPNSPFAKLMALKAEMERGKKES</sequence>
<dbReference type="EMBL" id="QYBB01000001">
    <property type="protein sequence ID" value="RYC33795.1"/>
    <property type="molecule type" value="Genomic_DNA"/>
</dbReference>
<dbReference type="Gene3D" id="3.40.50.300">
    <property type="entry name" value="P-loop containing nucleotide triphosphate hydrolases"/>
    <property type="match status" value="2"/>
</dbReference>
<feature type="compositionally biased region" description="Polar residues" evidence="5">
    <location>
        <begin position="1099"/>
        <end position="1108"/>
    </location>
</feature>
<dbReference type="Proteomes" id="UP000290759">
    <property type="component" value="Unassembled WGS sequence"/>
</dbReference>
<dbReference type="AlphaFoldDB" id="A0A4Q2UGD3"/>
<evidence type="ECO:0000256" key="1">
    <source>
        <dbReference type="ARBA" id="ARBA00022741"/>
    </source>
</evidence>
<dbReference type="GO" id="GO:0005524">
    <property type="term" value="F:ATP binding"/>
    <property type="evidence" value="ECO:0007669"/>
    <property type="project" value="UniProtKB-KW"/>
</dbReference>
<dbReference type="GO" id="GO:0004386">
    <property type="term" value="F:helicase activity"/>
    <property type="evidence" value="ECO:0007669"/>
    <property type="project" value="UniProtKB-KW"/>
</dbReference>
<evidence type="ECO:0000256" key="4">
    <source>
        <dbReference type="ARBA" id="ARBA00022840"/>
    </source>
</evidence>
<dbReference type="PROSITE" id="PS51194">
    <property type="entry name" value="HELICASE_CTER"/>
    <property type="match status" value="1"/>
</dbReference>
<comment type="caution">
    <text evidence="7">The sequence shown here is derived from an EMBL/GenBank/DDBJ whole genome shotgun (WGS) entry which is preliminary data.</text>
</comment>
<accession>A0A4Q2UGD3</accession>
<dbReference type="Pfam" id="PF22527">
    <property type="entry name" value="DEXQc_Suv3"/>
    <property type="match status" value="1"/>
</dbReference>
<feature type="compositionally biased region" description="Low complexity" evidence="5">
    <location>
        <begin position="855"/>
        <end position="866"/>
    </location>
</feature>
<feature type="compositionally biased region" description="Low complexity" evidence="5">
    <location>
        <begin position="1047"/>
        <end position="1061"/>
    </location>
</feature>
<evidence type="ECO:0000256" key="3">
    <source>
        <dbReference type="ARBA" id="ARBA00022806"/>
    </source>
</evidence>
<keyword evidence="8" id="KW-1185">Reference proteome</keyword>
<dbReference type="InterPro" id="IPR027417">
    <property type="entry name" value="P-loop_NTPase"/>
</dbReference>
<dbReference type="SMART" id="SM00490">
    <property type="entry name" value="HELICc"/>
    <property type="match status" value="1"/>
</dbReference>